<dbReference type="InterPro" id="IPR006162">
    <property type="entry name" value="Ppantetheine_attach_site"/>
</dbReference>
<dbReference type="InterPro" id="IPR020806">
    <property type="entry name" value="PKS_PP-bd"/>
</dbReference>
<dbReference type="GO" id="GO:0017000">
    <property type="term" value="P:antibiotic biosynthetic process"/>
    <property type="evidence" value="ECO:0007669"/>
    <property type="project" value="UniProtKB-KW"/>
</dbReference>
<dbReference type="InterPro" id="IPR032821">
    <property type="entry name" value="PKS_assoc"/>
</dbReference>
<keyword evidence="5" id="KW-0443">Lipid metabolism</keyword>
<dbReference type="EMBL" id="CP016279">
    <property type="protein sequence ID" value="ANP53439.1"/>
    <property type="molecule type" value="Genomic_DNA"/>
</dbReference>
<dbReference type="SMART" id="SM00825">
    <property type="entry name" value="PKS_KS"/>
    <property type="match status" value="1"/>
</dbReference>
<dbReference type="GO" id="GO:0005737">
    <property type="term" value="C:cytoplasm"/>
    <property type="evidence" value="ECO:0007669"/>
    <property type="project" value="TreeGrafter"/>
</dbReference>
<evidence type="ECO:0000256" key="4">
    <source>
        <dbReference type="ARBA" id="ARBA00022832"/>
    </source>
</evidence>
<feature type="region of interest" description="Disordered" evidence="9">
    <location>
        <begin position="741"/>
        <end position="763"/>
    </location>
</feature>
<name>A0A1B1B3N7_9ACTN</name>
<accession>A0A1B1B3N7</accession>
<dbReference type="PANTHER" id="PTHR43775:SF37">
    <property type="entry name" value="SI:DKEY-61P9.11"/>
    <property type="match status" value="1"/>
</dbReference>
<evidence type="ECO:0000256" key="7">
    <source>
        <dbReference type="ARBA" id="ARBA00023268"/>
    </source>
</evidence>
<dbReference type="Pfam" id="PF02801">
    <property type="entry name" value="Ketoacyl-synt_C"/>
    <property type="match status" value="1"/>
</dbReference>
<dbReference type="Gene3D" id="1.10.1240.100">
    <property type="match status" value="1"/>
</dbReference>
<evidence type="ECO:0000256" key="8">
    <source>
        <dbReference type="ARBA" id="ARBA00023315"/>
    </source>
</evidence>
<dbReference type="InterPro" id="IPR018201">
    <property type="entry name" value="Ketoacyl_synth_AS"/>
</dbReference>
<dbReference type="GO" id="GO:0004312">
    <property type="term" value="F:fatty acid synthase activity"/>
    <property type="evidence" value="ECO:0007669"/>
    <property type="project" value="TreeGrafter"/>
</dbReference>
<evidence type="ECO:0000256" key="9">
    <source>
        <dbReference type="SAM" id="MobiDB-lite"/>
    </source>
</evidence>
<keyword evidence="7" id="KW-0511">Multifunctional enzyme</keyword>
<dbReference type="SMART" id="SM00823">
    <property type="entry name" value="PKS_PP"/>
    <property type="match status" value="1"/>
</dbReference>
<dbReference type="Proteomes" id="UP000092659">
    <property type="component" value="Chromosome"/>
</dbReference>
<dbReference type="GO" id="GO:0071770">
    <property type="term" value="P:DIM/DIP cell wall layer assembly"/>
    <property type="evidence" value="ECO:0007669"/>
    <property type="project" value="TreeGrafter"/>
</dbReference>
<evidence type="ECO:0000313" key="11">
    <source>
        <dbReference type="EMBL" id="ANP53439.1"/>
    </source>
</evidence>
<keyword evidence="3 12" id="KW-0808">Transferase</keyword>
<dbReference type="GO" id="GO:0006633">
    <property type="term" value="P:fatty acid biosynthetic process"/>
    <property type="evidence" value="ECO:0007669"/>
    <property type="project" value="InterPro"/>
</dbReference>
<dbReference type="PROSITE" id="PS52004">
    <property type="entry name" value="KS3_2"/>
    <property type="match status" value="1"/>
</dbReference>
<keyword evidence="1" id="KW-0596">Phosphopantetheine</keyword>
<dbReference type="STRING" id="68214.AVL59_31375"/>
<keyword evidence="2" id="KW-0597">Phosphoprotein</keyword>
<dbReference type="SUPFAM" id="SSF47336">
    <property type="entry name" value="ACP-like"/>
    <property type="match status" value="1"/>
</dbReference>
<dbReference type="InterPro" id="IPR050091">
    <property type="entry name" value="PKS_NRPS_Biosynth_Enz"/>
</dbReference>
<evidence type="ECO:0000313" key="12">
    <source>
        <dbReference type="EMBL" id="MBP2054743.1"/>
    </source>
</evidence>
<dbReference type="CDD" id="cd00833">
    <property type="entry name" value="PKS"/>
    <property type="match status" value="1"/>
</dbReference>
<protein>
    <submittedName>
        <fullName evidence="12">Acyl transferase domain-containing protein</fullName>
    </submittedName>
    <submittedName>
        <fullName evidence="11">Beta-ketoacyl synthase</fullName>
    </submittedName>
</protein>
<feature type="domain" description="Ketosynthase family 3 (KS3)" evidence="10">
    <location>
        <begin position="13"/>
        <end position="435"/>
    </location>
</feature>
<dbReference type="GO" id="GO:0031177">
    <property type="term" value="F:phosphopantetheine binding"/>
    <property type="evidence" value="ECO:0007669"/>
    <property type="project" value="InterPro"/>
</dbReference>
<dbReference type="InterPro" id="IPR014030">
    <property type="entry name" value="Ketoacyl_synth_N"/>
</dbReference>
<dbReference type="AlphaFoldDB" id="A0A1B1B3N7"/>
<organism evidence="11 13">
    <name type="scientific">Streptomyces griseochromogenes</name>
    <dbReference type="NCBI Taxonomy" id="68214"/>
    <lineage>
        <taxon>Bacteria</taxon>
        <taxon>Bacillati</taxon>
        <taxon>Actinomycetota</taxon>
        <taxon>Actinomycetes</taxon>
        <taxon>Kitasatosporales</taxon>
        <taxon>Streptomycetaceae</taxon>
        <taxon>Streptomyces</taxon>
    </lineage>
</organism>
<evidence type="ECO:0000259" key="10">
    <source>
        <dbReference type="PROSITE" id="PS52004"/>
    </source>
</evidence>
<dbReference type="PROSITE" id="PS00012">
    <property type="entry name" value="PHOSPHOPANTETHEINE"/>
    <property type="match status" value="1"/>
</dbReference>
<reference evidence="12 14" key="2">
    <citation type="submission" date="2021-03" db="EMBL/GenBank/DDBJ databases">
        <title>Genomic Encyclopedia of Type Strains, Phase IV (KMG-IV): sequencing the most valuable type-strain genomes for metagenomic binning, comparative biology and taxonomic classification.</title>
        <authorList>
            <person name="Goeker M."/>
        </authorList>
    </citation>
    <scope>NUCLEOTIDE SEQUENCE [LARGE SCALE GENOMIC DNA]</scope>
    <source>
        <strain evidence="12 14">DSM 40499</strain>
    </source>
</reference>
<dbReference type="InterPro" id="IPR020841">
    <property type="entry name" value="PKS_Beta-ketoAc_synthase_dom"/>
</dbReference>
<evidence type="ECO:0000256" key="3">
    <source>
        <dbReference type="ARBA" id="ARBA00022679"/>
    </source>
</evidence>
<dbReference type="Gene3D" id="3.30.70.3290">
    <property type="match status" value="1"/>
</dbReference>
<dbReference type="Pfam" id="PF16197">
    <property type="entry name" value="KAsynt_C_assoc"/>
    <property type="match status" value="1"/>
</dbReference>
<sequence length="850" mass="88879">MSDHDLTGHAPADCDVAVIGMACRFPGADSVTAFWRLLRDGREATVRLTDEQLVAAGAEPDRPGFVRTAQLLPGVDLFDAEHFRIPPEEAELIDPQQRHFLECALAALEDSGYDPFGYPGEIGVFGGAGMNTYLLANLADRYRGGTALGRYRLMLTGDKDFLTTRVSYKLDLRGPSVSVGTACSTSLVAVHQACLSLLAGECAMALAGAVHVRLPQDEGYVHQDGMIFSPDGRCRAFDADARGTVLGSGVGIVVLKPLTAALAEGDTVHAVIKGTAVNNDGAAKTGFTAPSVERQAAVIREAQRAAGCPPETIGYVEAHGTGTPLGDPIEVAALNRAFGPTGAGRTVLGSVKTNVGHLDAAAGMAGLIKTVLMLRHRTLVPSLHFRTPNPDIDFAAGPFRVGTEPAEWSNAGGPRRAGVSSFGVGGTNAHVVLEEPPAAPAAAAPREAELLVVSARAPEALERATGALARRLRQAPGADLAAVAHTLAVGRRPHRHRRAVVCADAGDAALALALLDPGRVRTGRSEERPAAFAFVLPDGSGLPGAERLYRESGAFREVVDECAALLGEPAAALLGDGPVAAFAVPYALARVCLSAGVRPSALVGLGRGGLVAGCLAGVFAPERALALAAGRGGTLRCAEPRLPVGLGAGWLRSDQAVDPDRWLRPGPATGDRQAVATMLKEADLVPLGFEPSPAAGSAGQVLLDVIGLAWTHGAEIDWSHCYGPERRRRVPLPTYPYQRRRHWVDPPSGRTGPQGATEPSLRRRVEEADAGERSDILREFLCRHLAGLLESDALPGPDQNLFDLGADSLMLLDAVATVGIALDRAVPSSLENPPTIRALADRVAATWENG</sequence>
<dbReference type="Gene3D" id="1.10.1200.10">
    <property type="entry name" value="ACP-like"/>
    <property type="match status" value="1"/>
</dbReference>
<dbReference type="InterPro" id="IPR001227">
    <property type="entry name" value="Ac_transferase_dom_sf"/>
</dbReference>
<dbReference type="Gene3D" id="3.40.366.10">
    <property type="entry name" value="Malonyl-Coenzyme A Acyl Carrier Protein, domain 2"/>
    <property type="match status" value="1"/>
</dbReference>
<dbReference type="Gene3D" id="3.40.47.10">
    <property type="match status" value="1"/>
</dbReference>
<dbReference type="OrthoDB" id="9778690at2"/>
<gene>
    <name evidence="11" type="ORF">AVL59_31375</name>
    <name evidence="12" type="ORF">J2Z21_007753</name>
</gene>
<dbReference type="GO" id="GO:0004315">
    <property type="term" value="F:3-oxoacyl-[acyl-carrier-protein] synthase activity"/>
    <property type="evidence" value="ECO:0007669"/>
    <property type="project" value="InterPro"/>
</dbReference>
<keyword evidence="4" id="KW-0276">Fatty acid metabolism</keyword>
<dbReference type="InterPro" id="IPR009081">
    <property type="entry name" value="PP-bd_ACP"/>
</dbReference>
<evidence type="ECO:0000256" key="2">
    <source>
        <dbReference type="ARBA" id="ARBA00022553"/>
    </source>
</evidence>
<dbReference type="EMBL" id="JAGGLP010000023">
    <property type="protein sequence ID" value="MBP2054743.1"/>
    <property type="molecule type" value="Genomic_DNA"/>
</dbReference>
<evidence type="ECO:0000256" key="6">
    <source>
        <dbReference type="ARBA" id="ARBA00023194"/>
    </source>
</evidence>
<keyword evidence="8" id="KW-0012">Acyltransferase</keyword>
<dbReference type="SUPFAM" id="SSF53901">
    <property type="entry name" value="Thiolase-like"/>
    <property type="match status" value="1"/>
</dbReference>
<dbReference type="InterPro" id="IPR016035">
    <property type="entry name" value="Acyl_Trfase/lysoPLipase"/>
</dbReference>
<evidence type="ECO:0000313" key="14">
    <source>
        <dbReference type="Proteomes" id="UP001519309"/>
    </source>
</evidence>
<evidence type="ECO:0000256" key="1">
    <source>
        <dbReference type="ARBA" id="ARBA00022450"/>
    </source>
</evidence>
<dbReference type="GO" id="GO:0005886">
    <property type="term" value="C:plasma membrane"/>
    <property type="evidence" value="ECO:0007669"/>
    <property type="project" value="TreeGrafter"/>
</dbReference>
<dbReference type="SUPFAM" id="SSF52151">
    <property type="entry name" value="FabD/lysophospholipase-like"/>
    <property type="match status" value="1"/>
</dbReference>
<reference evidence="11 13" key="1">
    <citation type="submission" date="2016-06" db="EMBL/GenBank/DDBJ databases">
        <title>Complete genome sequence of Streptomyces griseochromogenes ATCC 14511, the Blasticidin S producer.</title>
        <authorList>
            <person name="Wu L."/>
        </authorList>
    </citation>
    <scope>NUCLEOTIDE SEQUENCE [LARGE SCALE GENOMIC DNA]</scope>
    <source>
        <strain evidence="11 13">ATCC 14511</strain>
    </source>
</reference>
<dbReference type="FunFam" id="3.40.47.10:FF:000042">
    <property type="entry name" value="Polyketide synthase Pks13"/>
    <property type="match status" value="1"/>
</dbReference>
<dbReference type="Pfam" id="PF00550">
    <property type="entry name" value="PP-binding"/>
    <property type="match status" value="1"/>
</dbReference>
<dbReference type="InterPro" id="IPR036736">
    <property type="entry name" value="ACP-like_sf"/>
</dbReference>
<dbReference type="InterPro" id="IPR016039">
    <property type="entry name" value="Thiolase-like"/>
</dbReference>
<dbReference type="Pfam" id="PF00109">
    <property type="entry name" value="ketoacyl-synt"/>
    <property type="match status" value="1"/>
</dbReference>
<keyword evidence="14" id="KW-1185">Reference proteome</keyword>
<dbReference type="RefSeq" id="WP_067311235.1">
    <property type="nucleotide sequence ID" value="NZ_CP016279.1"/>
</dbReference>
<dbReference type="PANTHER" id="PTHR43775">
    <property type="entry name" value="FATTY ACID SYNTHASE"/>
    <property type="match status" value="1"/>
</dbReference>
<proteinExistence type="predicted"/>
<keyword evidence="6" id="KW-0045">Antibiotic biosynthesis</keyword>
<dbReference type="InterPro" id="IPR014031">
    <property type="entry name" value="Ketoacyl_synth_C"/>
</dbReference>
<evidence type="ECO:0000313" key="13">
    <source>
        <dbReference type="Proteomes" id="UP000092659"/>
    </source>
</evidence>
<dbReference type="PROSITE" id="PS00606">
    <property type="entry name" value="KS3_1"/>
    <property type="match status" value="1"/>
</dbReference>
<evidence type="ECO:0000256" key="5">
    <source>
        <dbReference type="ARBA" id="ARBA00023098"/>
    </source>
</evidence>
<dbReference type="Proteomes" id="UP001519309">
    <property type="component" value="Unassembled WGS sequence"/>
</dbReference>
<dbReference type="KEGG" id="sgs:AVL59_31375"/>